<evidence type="ECO:0000256" key="1">
    <source>
        <dbReference type="ARBA" id="ARBA00004413"/>
    </source>
</evidence>
<comment type="subcellular location">
    <subcellularLocation>
        <location evidence="1">Cell membrane</location>
        <topology evidence="1">Peripheral membrane protein</topology>
        <orientation evidence="1">Cytoplasmic side</orientation>
    </subcellularLocation>
</comment>
<comment type="similarity">
    <text evidence="2">Belongs to the FliN/MopA/SpaO family.</text>
</comment>
<comment type="caution">
    <text evidence="9">The sequence shown here is derived from an EMBL/GenBank/DDBJ whole genome shotgun (WGS) entry which is preliminary data.</text>
</comment>
<dbReference type="PRINTS" id="PR00956">
    <property type="entry name" value="FLGMOTORFLIN"/>
</dbReference>
<keyword evidence="9" id="KW-0966">Cell projection</keyword>
<reference evidence="9" key="1">
    <citation type="submission" date="2022-10" db="EMBL/GenBank/DDBJ databases">
        <authorList>
            <person name="Yue Y."/>
        </authorList>
    </citation>
    <scope>NUCLEOTIDE SEQUENCE</scope>
    <source>
        <strain evidence="9">Z654</strain>
    </source>
</reference>
<dbReference type="Gene3D" id="2.30.330.10">
    <property type="entry name" value="SpoA-like"/>
    <property type="match status" value="1"/>
</dbReference>
<dbReference type="GO" id="GO:0003774">
    <property type="term" value="F:cytoskeletal motor activity"/>
    <property type="evidence" value="ECO:0007669"/>
    <property type="project" value="InterPro"/>
</dbReference>
<accession>A0AAE3IVW3</accession>
<dbReference type="PANTHER" id="PTHR43484">
    <property type="match status" value="1"/>
</dbReference>
<dbReference type="InterPro" id="IPR001172">
    <property type="entry name" value="FliN_T3SS_HrcQb"/>
</dbReference>
<evidence type="ECO:0000256" key="2">
    <source>
        <dbReference type="ARBA" id="ARBA00009226"/>
    </source>
</evidence>
<evidence type="ECO:0000256" key="4">
    <source>
        <dbReference type="ARBA" id="ARBA00022475"/>
    </source>
</evidence>
<feature type="domain" description="Flagellar motor switch protein FliN-like C-terminal" evidence="8">
    <location>
        <begin position="10"/>
        <end position="80"/>
    </location>
</feature>
<dbReference type="AlphaFoldDB" id="A0AAE3IVW3"/>
<dbReference type="Pfam" id="PF01052">
    <property type="entry name" value="FliMN_C"/>
    <property type="match status" value="1"/>
</dbReference>
<keyword evidence="5" id="KW-0145">Chemotaxis</keyword>
<dbReference type="InterPro" id="IPR051469">
    <property type="entry name" value="FliN/MopA/SpaO"/>
</dbReference>
<protein>
    <recommendedName>
        <fullName evidence="3">Flagellar motor switch protein FliN</fullName>
    </recommendedName>
</protein>
<dbReference type="RefSeq" id="WP_263951920.1">
    <property type="nucleotide sequence ID" value="NZ_JAOYFC010000001.1"/>
</dbReference>
<dbReference type="EMBL" id="JAOYFC010000001">
    <property type="protein sequence ID" value="MCV6823090.1"/>
    <property type="molecule type" value="Genomic_DNA"/>
</dbReference>
<organism evidence="9 10">
    <name type="scientific">Halocynthiibacter halioticoli</name>
    <dbReference type="NCBI Taxonomy" id="2986804"/>
    <lineage>
        <taxon>Bacteria</taxon>
        <taxon>Pseudomonadati</taxon>
        <taxon>Pseudomonadota</taxon>
        <taxon>Alphaproteobacteria</taxon>
        <taxon>Rhodobacterales</taxon>
        <taxon>Paracoccaceae</taxon>
        <taxon>Halocynthiibacter</taxon>
    </lineage>
</organism>
<proteinExistence type="inferred from homology"/>
<gene>
    <name evidence="9" type="ORF">OH136_00860</name>
</gene>
<dbReference type="Proteomes" id="UP001208041">
    <property type="component" value="Unassembled WGS sequence"/>
</dbReference>
<dbReference type="InterPro" id="IPR036429">
    <property type="entry name" value="SpoA-like_sf"/>
</dbReference>
<keyword evidence="6" id="KW-0283">Flagellar rotation</keyword>
<keyword evidence="9" id="KW-0969">Cilium</keyword>
<dbReference type="InterPro" id="IPR001543">
    <property type="entry name" value="FliN-like_C"/>
</dbReference>
<evidence type="ECO:0000256" key="7">
    <source>
        <dbReference type="ARBA" id="ARBA00023136"/>
    </source>
</evidence>
<dbReference type="GO" id="GO:0009425">
    <property type="term" value="C:bacterial-type flagellum basal body"/>
    <property type="evidence" value="ECO:0007669"/>
    <property type="project" value="InterPro"/>
</dbReference>
<dbReference type="GO" id="GO:0071973">
    <property type="term" value="P:bacterial-type flagellum-dependent cell motility"/>
    <property type="evidence" value="ECO:0007669"/>
    <property type="project" value="InterPro"/>
</dbReference>
<keyword evidence="9" id="KW-0282">Flagellum</keyword>
<keyword evidence="4" id="KW-1003">Cell membrane</keyword>
<dbReference type="GO" id="GO:0005886">
    <property type="term" value="C:plasma membrane"/>
    <property type="evidence" value="ECO:0007669"/>
    <property type="project" value="UniProtKB-SubCell"/>
</dbReference>
<name>A0AAE3IVW3_9RHOB</name>
<evidence type="ECO:0000256" key="3">
    <source>
        <dbReference type="ARBA" id="ARBA00021897"/>
    </source>
</evidence>
<dbReference type="SUPFAM" id="SSF101801">
    <property type="entry name" value="Surface presentation of antigens (SPOA)"/>
    <property type="match status" value="1"/>
</dbReference>
<evidence type="ECO:0000256" key="6">
    <source>
        <dbReference type="ARBA" id="ARBA00022779"/>
    </source>
</evidence>
<keyword evidence="10" id="KW-1185">Reference proteome</keyword>
<dbReference type="GO" id="GO:0006935">
    <property type="term" value="P:chemotaxis"/>
    <property type="evidence" value="ECO:0007669"/>
    <property type="project" value="UniProtKB-KW"/>
</dbReference>
<evidence type="ECO:0000313" key="10">
    <source>
        <dbReference type="Proteomes" id="UP001208041"/>
    </source>
</evidence>
<sequence>MNETVGKLYTDLPLELTVSVGRARPLIKDLIEAQKGTVLPLDARVDDPVTIYLGNKLVATGELVEMDGDQRGNLAVKLTTVSGLTESQNR</sequence>
<keyword evidence="7" id="KW-0472">Membrane</keyword>
<evidence type="ECO:0000313" key="9">
    <source>
        <dbReference type="EMBL" id="MCV6823090.1"/>
    </source>
</evidence>
<dbReference type="PANTHER" id="PTHR43484:SF1">
    <property type="entry name" value="FLAGELLAR MOTOR SWITCH PROTEIN FLIN"/>
    <property type="match status" value="1"/>
</dbReference>
<evidence type="ECO:0000256" key="5">
    <source>
        <dbReference type="ARBA" id="ARBA00022500"/>
    </source>
</evidence>
<evidence type="ECO:0000259" key="8">
    <source>
        <dbReference type="Pfam" id="PF01052"/>
    </source>
</evidence>